<dbReference type="AlphaFoldDB" id="A0A8T0GE14"/>
<feature type="compositionally biased region" description="Basic residues" evidence="1">
    <location>
        <begin position="1"/>
        <end position="13"/>
    </location>
</feature>
<evidence type="ECO:0000313" key="2">
    <source>
        <dbReference type="EMBL" id="KAG0557646.1"/>
    </source>
</evidence>
<feature type="region of interest" description="Disordered" evidence="1">
    <location>
        <begin position="59"/>
        <end position="102"/>
    </location>
</feature>
<feature type="region of interest" description="Disordered" evidence="1">
    <location>
        <begin position="1"/>
        <end position="42"/>
    </location>
</feature>
<comment type="caution">
    <text evidence="2">The sequence shown here is derived from an EMBL/GenBank/DDBJ whole genome shotgun (WGS) entry which is preliminary data.</text>
</comment>
<name>A0A8T0GE14_CERPU</name>
<organism evidence="2 3">
    <name type="scientific">Ceratodon purpureus</name>
    <name type="common">Fire moss</name>
    <name type="synonym">Dicranum purpureum</name>
    <dbReference type="NCBI Taxonomy" id="3225"/>
    <lineage>
        <taxon>Eukaryota</taxon>
        <taxon>Viridiplantae</taxon>
        <taxon>Streptophyta</taxon>
        <taxon>Embryophyta</taxon>
        <taxon>Bryophyta</taxon>
        <taxon>Bryophytina</taxon>
        <taxon>Bryopsida</taxon>
        <taxon>Dicranidae</taxon>
        <taxon>Pseudoditrichales</taxon>
        <taxon>Ditrichaceae</taxon>
        <taxon>Ceratodon</taxon>
    </lineage>
</organism>
<evidence type="ECO:0000313" key="3">
    <source>
        <dbReference type="Proteomes" id="UP000822688"/>
    </source>
</evidence>
<accession>A0A8T0GE14</accession>
<sequence>MNHWKTPIKHKNAQHYPGCRQTLKPNSKTNNHSPPSDTTNSNYCKATAITIRIVKKGKIQPSSVQCGNQGGEVPRSSSILHRTGRSEHPNRSASELSSFIPP</sequence>
<feature type="compositionally biased region" description="Polar residues" evidence="1">
    <location>
        <begin position="91"/>
        <end position="102"/>
    </location>
</feature>
<reference evidence="2 3" key="1">
    <citation type="submission" date="2020-06" db="EMBL/GenBank/DDBJ databases">
        <title>WGS assembly of Ceratodon purpureus strain R40.</title>
        <authorList>
            <person name="Carey S.B."/>
            <person name="Jenkins J."/>
            <person name="Shu S."/>
            <person name="Lovell J.T."/>
            <person name="Sreedasyam A."/>
            <person name="Maumus F."/>
            <person name="Tiley G.P."/>
            <person name="Fernandez-Pozo N."/>
            <person name="Barry K."/>
            <person name="Chen C."/>
            <person name="Wang M."/>
            <person name="Lipzen A."/>
            <person name="Daum C."/>
            <person name="Saski C.A."/>
            <person name="Payton A.C."/>
            <person name="Mcbreen J.C."/>
            <person name="Conrad R.E."/>
            <person name="Kollar L.M."/>
            <person name="Olsson S."/>
            <person name="Huttunen S."/>
            <person name="Landis J.B."/>
            <person name="Wickett N.J."/>
            <person name="Johnson M.G."/>
            <person name="Rensing S.A."/>
            <person name="Grimwood J."/>
            <person name="Schmutz J."/>
            <person name="Mcdaniel S.F."/>
        </authorList>
    </citation>
    <scope>NUCLEOTIDE SEQUENCE [LARGE SCALE GENOMIC DNA]</scope>
    <source>
        <strain evidence="2 3">R40</strain>
    </source>
</reference>
<feature type="compositionally biased region" description="Polar residues" evidence="1">
    <location>
        <begin position="23"/>
        <end position="42"/>
    </location>
</feature>
<keyword evidence="3" id="KW-1185">Reference proteome</keyword>
<evidence type="ECO:0000256" key="1">
    <source>
        <dbReference type="SAM" id="MobiDB-lite"/>
    </source>
</evidence>
<gene>
    <name evidence="2" type="ORF">KC19_11G146200</name>
</gene>
<dbReference type="EMBL" id="CM026432">
    <property type="protein sequence ID" value="KAG0557646.1"/>
    <property type="molecule type" value="Genomic_DNA"/>
</dbReference>
<dbReference type="Proteomes" id="UP000822688">
    <property type="component" value="Chromosome 11"/>
</dbReference>
<proteinExistence type="predicted"/>
<protein>
    <submittedName>
        <fullName evidence="2">Uncharacterized protein</fullName>
    </submittedName>
</protein>